<dbReference type="InterPro" id="IPR001736">
    <property type="entry name" value="PLipase_D/transphosphatidylase"/>
</dbReference>
<dbReference type="Proteomes" id="UP000326396">
    <property type="component" value="Linkage Group LG17"/>
</dbReference>
<name>A0A5N6NS22_9ASTR</name>
<dbReference type="SMART" id="SM00155">
    <property type="entry name" value="PLDc"/>
    <property type="match status" value="2"/>
</dbReference>
<dbReference type="Pfam" id="PF00614">
    <property type="entry name" value="PLDc"/>
    <property type="match status" value="1"/>
</dbReference>
<dbReference type="GO" id="GO:0003824">
    <property type="term" value="F:catalytic activity"/>
    <property type="evidence" value="ECO:0007669"/>
    <property type="project" value="InterPro"/>
</dbReference>
<dbReference type="InterPro" id="IPR050874">
    <property type="entry name" value="Diverse_PLD-related"/>
</dbReference>
<feature type="domain" description="PLD phosphodiesterase" evidence="1">
    <location>
        <begin position="574"/>
        <end position="600"/>
    </location>
</feature>
<evidence type="ECO:0000313" key="3">
    <source>
        <dbReference type="Proteomes" id="UP000326396"/>
    </source>
</evidence>
<dbReference type="OrthoDB" id="1923775at2759"/>
<gene>
    <name evidence="2" type="ORF">E3N88_17437</name>
</gene>
<dbReference type="PANTHER" id="PTHR10185">
    <property type="entry name" value="PHOSPHOLIPASE D - RELATED"/>
    <property type="match status" value="1"/>
</dbReference>
<dbReference type="CDD" id="cd09106">
    <property type="entry name" value="PLDc_vPLD3_4_5_like_1"/>
    <property type="match status" value="1"/>
</dbReference>
<evidence type="ECO:0000259" key="1">
    <source>
        <dbReference type="PROSITE" id="PS50035"/>
    </source>
</evidence>
<protein>
    <recommendedName>
        <fullName evidence="1">PLD phosphodiesterase domain-containing protein</fullName>
    </recommendedName>
</protein>
<dbReference type="Pfam" id="PF13091">
    <property type="entry name" value="PLDc_2"/>
    <property type="match status" value="1"/>
</dbReference>
<sequence>MLLSSPYSICHLVISASLRVSTSARNGGLHSGAVESGGLSFRSDLVRGVQRRKWATEQRDAAVVWRWGSDGAVVYSYGGWGTDGAMGLQRFVPGRAVAEKSMIWHPYLRDSMSPWGNRTEMMQETLFKASMKHAFVILISLILLSDSNPFLLLSAGAKSDHEQCKAWLVQSIPTDMPDLSHVPGVLATGDVFRWLAGNSSHKLDIMAQYWQLIAHPDDTRSGDYGYSKESMQKFGSGDGFSVYKSIEDAADRDVNIRLLQHSGVYPDYTEEPSKLASGRDNVKNVTLLISDWFESGVLHAKVWISDSRDVYIGSANNDWKSLTQVKELGIYLVDCPMIARKVERFYNNLWELGSLNYSAYTTKIWDQQWQISRTVPCWSHFIPSKGRCRSPLPHYVEVPHTSGYPMLTDPSTFQISIQTPGLNYSNAQPLLSYLSFAPPELLFGKYQTDEQAWIETIKSVKTGETVRISTMDWLGQSEYSEQTVYWSSLSTAISEVIFSKQAKVKILVAYWAHFISNTDQYLKSLLYSNNLCSSSPDNNCSGKIEIKYYMVPGFNSTGPAISNGSSTGYTYPGFTRVNHGKYAVSDKRAHIGTSNLMWDYFYATVGVSFGTYNPAIVLQLQQIFDADWDSPYAVPVEPLQDGHAFSS</sequence>
<feature type="domain" description="PLD phosphodiesterase" evidence="1">
    <location>
        <begin position="294"/>
        <end position="321"/>
    </location>
</feature>
<dbReference type="InterPro" id="IPR025202">
    <property type="entry name" value="PLD-like_dom"/>
</dbReference>
<accession>A0A5N6NS22</accession>
<dbReference type="PANTHER" id="PTHR10185:SF17">
    <property type="entry name" value="GM01519P-RELATED"/>
    <property type="match status" value="1"/>
</dbReference>
<comment type="caution">
    <text evidence="2">The sequence shown here is derived from an EMBL/GenBank/DDBJ whole genome shotgun (WGS) entry which is preliminary data.</text>
</comment>
<organism evidence="2 3">
    <name type="scientific">Mikania micrantha</name>
    <name type="common">bitter vine</name>
    <dbReference type="NCBI Taxonomy" id="192012"/>
    <lineage>
        <taxon>Eukaryota</taxon>
        <taxon>Viridiplantae</taxon>
        <taxon>Streptophyta</taxon>
        <taxon>Embryophyta</taxon>
        <taxon>Tracheophyta</taxon>
        <taxon>Spermatophyta</taxon>
        <taxon>Magnoliopsida</taxon>
        <taxon>eudicotyledons</taxon>
        <taxon>Gunneridae</taxon>
        <taxon>Pentapetalae</taxon>
        <taxon>asterids</taxon>
        <taxon>campanulids</taxon>
        <taxon>Asterales</taxon>
        <taxon>Asteraceae</taxon>
        <taxon>Asteroideae</taxon>
        <taxon>Heliantheae alliance</taxon>
        <taxon>Eupatorieae</taxon>
        <taxon>Mikania</taxon>
    </lineage>
</organism>
<dbReference type="CDD" id="cd09107">
    <property type="entry name" value="PLDc_vPLD3_4_5_like_2"/>
    <property type="match status" value="1"/>
</dbReference>
<dbReference type="SUPFAM" id="SSF56024">
    <property type="entry name" value="Phospholipase D/nuclease"/>
    <property type="match status" value="2"/>
</dbReference>
<dbReference type="Gene3D" id="3.30.870.10">
    <property type="entry name" value="Endonuclease Chain A"/>
    <property type="match status" value="2"/>
</dbReference>
<evidence type="ECO:0000313" key="2">
    <source>
        <dbReference type="EMBL" id="KAD5317491.1"/>
    </source>
</evidence>
<proteinExistence type="predicted"/>
<dbReference type="EMBL" id="SZYD01000009">
    <property type="protein sequence ID" value="KAD5317491.1"/>
    <property type="molecule type" value="Genomic_DNA"/>
</dbReference>
<dbReference type="AlphaFoldDB" id="A0A5N6NS22"/>
<reference evidence="2 3" key="1">
    <citation type="submission" date="2019-05" db="EMBL/GenBank/DDBJ databases">
        <title>Mikania micrantha, genome provides insights into the molecular mechanism of rapid growth.</title>
        <authorList>
            <person name="Liu B."/>
        </authorList>
    </citation>
    <scope>NUCLEOTIDE SEQUENCE [LARGE SCALE GENOMIC DNA]</scope>
    <source>
        <strain evidence="2">NLD-2019</strain>
        <tissue evidence="2">Leaf</tissue>
    </source>
</reference>
<keyword evidence="3" id="KW-1185">Reference proteome</keyword>
<dbReference type="PROSITE" id="PS50035">
    <property type="entry name" value="PLD"/>
    <property type="match status" value="2"/>
</dbReference>